<evidence type="ECO:0000256" key="1">
    <source>
        <dbReference type="SAM" id="MobiDB-lite"/>
    </source>
</evidence>
<name>A0ABU5V257_9GAMM</name>
<feature type="region of interest" description="Disordered" evidence="1">
    <location>
        <begin position="343"/>
        <end position="377"/>
    </location>
</feature>
<organism evidence="2 3">
    <name type="scientific">Stenotrophomonas capsici</name>
    <dbReference type="NCBI Taxonomy" id="3110230"/>
    <lineage>
        <taxon>Bacteria</taxon>
        <taxon>Pseudomonadati</taxon>
        <taxon>Pseudomonadota</taxon>
        <taxon>Gammaproteobacteria</taxon>
        <taxon>Lysobacterales</taxon>
        <taxon>Lysobacteraceae</taxon>
        <taxon>Stenotrophomonas</taxon>
    </lineage>
</organism>
<evidence type="ECO:0000313" key="2">
    <source>
        <dbReference type="EMBL" id="MEA5667435.1"/>
    </source>
</evidence>
<dbReference type="EMBL" id="JAYFUH010000085">
    <property type="protein sequence ID" value="MEA5667435.1"/>
    <property type="molecule type" value="Genomic_DNA"/>
</dbReference>
<keyword evidence="3" id="KW-1185">Reference proteome</keyword>
<proteinExistence type="predicted"/>
<comment type="caution">
    <text evidence="2">The sequence shown here is derived from an EMBL/GenBank/DDBJ whole genome shotgun (WGS) entry which is preliminary data.</text>
</comment>
<accession>A0ABU5V257</accession>
<dbReference type="Proteomes" id="UP001301653">
    <property type="component" value="Unassembled WGS sequence"/>
</dbReference>
<dbReference type="Pfam" id="PF09839">
    <property type="entry name" value="DUF2066"/>
    <property type="match status" value="1"/>
</dbReference>
<dbReference type="InterPro" id="IPR018642">
    <property type="entry name" value="DUF2066"/>
</dbReference>
<dbReference type="RefSeq" id="WP_323438440.1">
    <property type="nucleotide sequence ID" value="NZ_JAYFUH010000085.1"/>
</dbReference>
<gene>
    <name evidence="2" type="ORF">VA603_07835</name>
</gene>
<evidence type="ECO:0000313" key="3">
    <source>
        <dbReference type="Proteomes" id="UP001301653"/>
    </source>
</evidence>
<protein>
    <submittedName>
        <fullName evidence="2">DUF2066 domain-containing protein</fullName>
    </submittedName>
</protein>
<reference evidence="2 3" key="1">
    <citation type="submission" date="2023-12" db="EMBL/GenBank/DDBJ databases">
        <title>Stenotrophomonas guangdongensis sp. nov., isolated from wilted pepper plants (Capsicum annuum).</title>
        <authorList>
            <person name="Qiu M."/>
            <person name="Li Y."/>
            <person name="Liu Q."/>
            <person name="Zhang X."/>
            <person name="Huang Y."/>
            <person name="Guo R."/>
            <person name="Hu M."/>
            <person name="Zhou J."/>
            <person name="Zhou X."/>
        </authorList>
    </citation>
    <scope>NUCLEOTIDE SEQUENCE [LARGE SCALE GENOMIC DNA]</scope>
    <source>
        <strain evidence="2 3">MH1</strain>
    </source>
</reference>
<sequence length="377" mass="39615">MEYSMRRSLVTILFLALCLPLGGGALAQSGMRTEGDVANASGTYEAEVPVNSQSDADRGGALARALGAVLGKLSGDRAAMTRPGVAQALRSAKDMVESYDYRQDQSIGASGAPSYRTMLVARFRQDDVDGLVAALGLPVWPQPRPKPVIWLAIDDGSGPRLVGTQQANAARPLLDRAIERGYRLGLPAGGAAEQALVGAIWRQDTAAVARASARYAPPMQLVGKLYRAGGGGWQADWVFVDNGRELSKWTTRDGDARRAMAGGADGVADALVRRYAKAPVAGAAGTYRIAINGIRGADDYLRAASALQGAAVVKSIIPIQANGDRLELDVELMTGLPGLNRMLGQNSPLQPVGQAVQDGDATEGTDTGSKQGEYRIR</sequence>